<dbReference type="EMBL" id="CDMH01000005">
    <property type="protein sequence ID" value="CRF41897.1"/>
    <property type="molecule type" value="Genomic_DNA"/>
</dbReference>
<reference evidence="5" key="2">
    <citation type="submission" date="2014-12" db="EMBL/GenBank/DDBJ databases">
        <authorList>
            <person name="Smet A."/>
        </authorList>
    </citation>
    <scope>NUCLEOTIDE SEQUENCE [LARGE SCALE GENOMIC DNA]</scope>
</reference>
<evidence type="ECO:0000313" key="2">
    <source>
        <dbReference type="EMBL" id="CRF41897.1"/>
    </source>
</evidence>
<proteinExistence type="predicted"/>
<dbReference type="EMBL" id="CDMN01000010">
    <property type="protein sequence ID" value="CRF43740.1"/>
    <property type="molecule type" value="Genomic_DNA"/>
</dbReference>
<dbReference type="EMBL" id="CDML01000034">
    <property type="protein sequence ID" value="CRF41192.1"/>
    <property type="molecule type" value="Genomic_DNA"/>
</dbReference>
<organism evidence="1 5">
    <name type="scientific">Helicobacter ailurogastricus</name>
    <dbReference type="NCBI Taxonomy" id="1578720"/>
    <lineage>
        <taxon>Bacteria</taxon>
        <taxon>Pseudomonadati</taxon>
        <taxon>Campylobacterota</taxon>
        <taxon>Epsilonproteobacteria</taxon>
        <taxon>Campylobacterales</taxon>
        <taxon>Helicobacteraceae</taxon>
        <taxon>Helicobacter</taxon>
    </lineage>
</organism>
<accession>A0A0K2X4C0</accession>
<keyword evidence="5" id="KW-1185">Reference proteome</keyword>
<evidence type="ECO:0000313" key="3">
    <source>
        <dbReference type="EMBL" id="CRF43740.1"/>
    </source>
</evidence>
<name>A0A0K2X4C0_9HELI</name>
<keyword evidence="1" id="KW-0456">Lyase</keyword>
<evidence type="ECO:0000313" key="1">
    <source>
        <dbReference type="EMBL" id="CRF41192.1"/>
    </source>
</evidence>
<dbReference type="Proteomes" id="UP000041394">
    <property type="component" value="Unassembled WGS sequence"/>
</dbReference>
<dbReference type="STRING" id="1578720.HAL011_09790"/>
<dbReference type="Proteomes" id="UP000038622">
    <property type="component" value="Unassembled WGS sequence"/>
</dbReference>
<dbReference type="Proteomes" id="UP000045175">
    <property type="component" value="Unassembled WGS sequence"/>
</dbReference>
<evidence type="ECO:0000313" key="7">
    <source>
        <dbReference type="Proteomes" id="UP000043437"/>
    </source>
</evidence>
<reference evidence="6 7" key="3">
    <citation type="submission" date="2014-12" db="EMBL/GenBank/DDBJ databases">
        <authorList>
            <person name="Jaenicke S."/>
        </authorList>
    </citation>
    <scope>NUCLEOTIDE SEQUENCE [LARGE SCALE GENOMIC DNA]</scope>
</reference>
<evidence type="ECO:0000313" key="4">
    <source>
        <dbReference type="EMBL" id="CRI32286.1"/>
    </source>
</evidence>
<dbReference type="EC" id="4.1.3.36" evidence="1"/>
<gene>
    <name evidence="1" type="ORF">HAL011_09790</name>
    <name evidence="2" type="ORF">HAL013_00440</name>
    <name evidence="4" type="ORF">HAL07_07610</name>
    <name evidence="3" type="ORF">HAL09_02900</name>
</gene>
<reference evidence="1" key="1">
    <citation type="submission" date="2014-12" db="EMBL/GenBank/DDBJ databases">
        <title>Whole genome sequences of four Staphylococcus schleiferi canine isolates.</title>
        <authorList>
            <person name="Misic A.M."/>
            <person name="Cain C."/>
            <person name="Morris D.O."/>
            <person name="Rankin S."/>
            <person name="Beiting D."/>
        </authorList>
    </citation>
    <scope>NUCLEOTIDE SEQUENCE</scope>
    <source>
        <strain evidence="1">ASB11</strain>
        <strain evidence="2">ASB13</strain>
        <strain evidence="4">ASB7</strain>
        <strain evidence="3">ASB9</strain>
    </source>
</reference>
<dbReference type="Proteomes" id="UP000043437">
    <property type="component" value="Unassembled WGS sequence"/>
</dbReference>
<protein>
    <submittedName>
        <fullName evidence="1">Naphthoate synthase</fullName>
        <ecNumber evidence="1">4.1.3.36</ecNumber>
    </submittedName>
</protein>
<dbReference type="AlphaFoldDB" id="A0A0K2X4C0"/>
<dbReference type="GO" id="GO:0008935">
    <property type="term" value="F:1,4-dihydroxy-2-naphthoyl-CoA synthase activity"/>
    <property type="evidence" value="ECO:0007669"/>
    <property type="project" value="UniProtKB-EC"/>
</dbReference>
<sequence>MKSFPLSMAYPHKRVLCGLNLFLKPNGPILASFSKLKCLNSSNFKTFRTHFNARFLGGFMCPGEHF</sequence>
<evidence type="ECO:0000313" key="6">
    <source>
        <dbReference type="Proteomes" id="UP000041394"/>
    </source>
</evidence>
<evidence type="ECO:0000313" key="5">
    <source>
        <dbReference type="Proteomes" id="UP000038622"/>
    </source>
</evidence>
<dbReference type="EMBL" id="CDMG01000004">
    <property type="protein sequence ID" value="CRI32286.1"/>
    <property type="molecule type" value="Genomic_DNA"/>
</dbReference>